<dbReference type="InterPro" id="IPR011761">
    <property type="entry name" value="ATP-grasp"/>
</dbReference>
<dbReference type="PROSITE" id="PS50975">
    <property type="entry name" value="ATP_GRASP"/>
    <property type="match status" value="1"/>
</dbReference>
<reference evidence="4" key="1">
    <citation type="submission" date="2023-06" db="EMBL/GenBank/DDBJ databases">
        <title>Genome-scale phylogeny and comparative genomics of the fungal order Sordariales.</title>
        <authorList>
            <consortium name="Lawrence Berkeley National Laboratory"/>
            <person name="Hensen N."/>
            <person name="Bonometti L."/>
            <person name="Westerberg I."/>
            <person name="Brannstrom I.O."/>
            <person name="Guillou S."/>
            <person name="Cros-Aarteil S."/>
            <person name="Calhoun S."/>
            <person name="Haridas S."/>
            <person name="Kuo A."/>
            <person name="Mondo S."/>
            <person name="Pangilinan J."/>
            <person name="Riley R."/>
            <person name="Labutti K."/>
            <person name="Andreopoulos B."/>
            <person name="Lipzen A."/>
            <person name="Chen C."/>
            <person name="Yanf M."/>
            <person name="Daum C."/>
            <person name="Ng V."/>
            <person name="Clum A."/>
            <person name="Steindorff A."/>
            <person name="Ohm R."/>
            <person name="Martin F."/>
            <person name="Silar P."/>
            <person name="Natvig D."/>
            <person name="Lalanne C."/>
            <person name="Gautier V."/>
            <person name="Ament-Velasquez S.L."/>
            <person name="Kruys A."/>
            <person name="Hutchinson M.I."/>
            <person name="Powell A.J."/>
            <person name="Barry K."/>
            <person name="Miller A.N."/>
            <person name="Grigoriev I.V."/>
            <person name="Debuchy R."/>
            <person name="Gladieux P."/>
            <person name="Thoren M.H."/>
            <person name="Johannesson H."/>
        </authorList>
    </citation>
    <scope>NUCLEOTIDE SEQUENCE</scope>
    <source>
        <strain evidence="4">SMH2532-1</strain>
    </source>
</reference>
<dbReference type="Proteomes" id="UP001174936">
    <property type="component" value="Unassembled WGS sequence"/>
</dbReference>
<sequence>MRQLRRVVGKSAISKTLRLLQERQPEFYIVNSSHDELTDFLKGRTQKNVEEEEILSPPLVIKKQFSTGGEGVRLVWTPDECHDIAAECQKEDHMENTQELLVQVCCDDGELIRVQGVFDRGNLMKWHAWFSTTLLPKTPNRDHRMCFGMRSPYKFYTSEFRYRNALLSIGSKLLWHGFLSVDLVETELDTDNIRLEVVDVSPRAPDLMHSWMCGNDLIEPLLKAASSNEVNIPPGRVMFAPIELDGALTAFKRDCYLCNTNHSGGISEFTGPLSGDGEDGKEAERKEGDDEEFFERRVDTPPDSEAAVRRRSSPVARQRSLSGGEDRGLEKTYIYEDFPRGGREGSGADGPAQATPTGKGKDKEEGKPIPQDSIFSAKPKRPTPSFGWPRFWDQLFEVLSTAGSGPPMHSLDSSRASTSDTLRGIQRRLGETRTSRRGILDRLDPKKLDAEKLLELASDSDLAASWRSLFRKGGLSNKEGVRLFVEWMILGEHGKINGFQLSRTLRVLVDILPIPPASSPDGPVESEKETPTRRRVPPLELLCSLIIQLMALGASDVENLIASWSTLEDQEQDQEPGQKPDGRPDQKQAQDVGWKALLIPLGSVLDLPALKEMNCSEEELQIMQRIERGEKLSSSEMEMMVAALKAAREWVARQETTSNSPETEMDLVAWIDSMSSRDLEEHFALRVRDCGFTVEEVYGLVKESIGALRESLNGNARFARVSKCIRRTVRWADLSIQKRDDGRVVRPRERKATNHRGQHSADSIQWLFARMDDVFDPMIDALNDSDRAKVERALNDKEIEKLGYCSVGRLIIALRAAELEKIGNRLISSVDWATVAIPFEYKRPDLDREIVSHHMDVSAKKVEELTNTAFGNLLARLNIGNLEDLNDSAFGSLLARLSDETIDAIKARPSRKPPREPSGEPSRGPAFRLDAPWSVADLQEMSRGDVQRLASALLRTPASKVKM</sequence>
<feature type="domain" description="ATP-grasp" evidence="3">
    <location>
        <begin position="14"/>
        <end position="226"/>
    </location>
</feature>
<gene>
    <name evidence="4" type="ORF">B0T16DRAFT_41268</name>
</gene>
<keyword evidence="1" id="KW-0547">Nucleotide-binding</keyword>
<protein>
    <recommendedName>
        <fullName evidence="3">ATP-grasp domain-containing protein</fullName>
    </recommendedName>
</protein>
<feature type="compositionally biased region" description="Basic and acidic residues" evidence="2">
    <location>
        <begin position="576"/>
        <end position="588"/>
    </location>
</feature>
<feature type="region of interest" description="Disordered" evidence="2">
    <location>
        <begin position="403"/>
        <end position="430"/>
    </location>
</feature>
<feature type="region of interest" description="Disordered" evidence="2">
    <location>
        <begin position="907"/>
        <end position="928"/>
    </location>
</feature>
<dbReference type="GO" id="GO:0046872">
    <property type="term" value="F:metal ion binding"/>
    <property type="evidence" value="ECO:0007669"/>
    <property type="project" value="InterPro"/>
</dbReference>
<name>A0AA40D111_9PEZI</name>
<organism evidence="4 5">
    <name type="scientific">Cercophora newfieldiana</name>
    <dbReference type="NCBI Taxonomy" id="92897"/>
    <lineage>
        <taxon>Eukaryota</taxon>
        <taxon>Fungi</taxon>
        <taxon>Dikarya</taxon>
        <taxon>Ascomycota</taxon>
        <taxon>Pezizomycotina</taxon>
        <taxon>Sordariomycetes</taxon>
        <taxon>Sordariomycetidae</taxon>
        <taxon>Sordariales</taxon>
        <taxon>Lasiosphaeriaceae</taxon>
        <taxon>Cercophora</taxon>
    </lineage>
</organism>
<evidence type="ECO:0000256" key="2">
    <source>
        <dbReference type="SAM" id="MobiDB-lite"/>
    </source>
</evidence>
<feature type="compositionally biased region" description="Basic and acidic residues" evidence="2">
    <location>
        <begin position="278"/>
        <end position="300"/>
    </location>
</feature>
<feature type="region of interest" description="Disordered" evidence="2">
    <location>
        <begin position="568"/>
        <end position="589"/>
    </location>
</feature>
<comment type="caution">
    <text evidence="4">The sequence shown here is derived from an EMBL/GenBank/DDBJ whole genome shotgun (WGS) entry which is preliminary data.</text>
</comment>
<evidence type="ECO:0000256" key="1">
    <source>
        <dbReference type="PROSITE-ProRule" id="PRU00409"/>
    </source>
</evidence>
<evidence type="ECO:0000259" key="3">
    <source>
        <dbReference type="PROSITE" id="PS50975"/>
    </source>
</evidence>
<evidence type="ECO:0000313" key="5">
    <source>
        <dbReference type="Proteomes" id="UP001174936"/>
    </source>
</evidence>
<proteinExistence type="predicted"/>
<feature type="region of interest" description="Disordered" evidence="2">
    <location>
        <begin position="267"/>
        <end position="382"/>
    </location>
</feature>
<dbReference type="GO" id="GO:0005524">
    <property type="term" value="F:ATP binding"/>
    <property type="evidence" value="ECO:0007669"/>
    <property type="project" value="UniProtKB-UniRule"/>
</dbReference>
<accession>A0AA40D111</accession>
<keyword evidence="1" id="KW-0067">ATP-binding</keyword>
<dbReference type="EMBL" id="JAULSV010000001">
    <property type="protein sequence ID" value="KAK0656588.1"/>
    <property type="molecule type" value="Genomic_DNA"/>
</dbReference>
<evidence type="ECO:0000313" key="4">
    <source>
        <dbReference type="EMBL" id="KAK0656588.1"/>
    </source>
</evidence>
<dbReference type="AlphaFoldDB" id="A0AA40D111"/>
<keyword evidence="5" id="KW-1185">Reference proteome</keyword>
<dbReference type="SUPFAM" id="SSF56059">
    <property type="entry name" value="Glutathione synthetase ATP-binding domain-like"/>
    <property type="match status" value="1"/>
</dbReference>
<feature type="compositionally biased region" description="Polar residues" evidence="2">
    <location>
        <begin position="411"/>
        <end position="421"/>
    </location>
</feature>
<feature type="compositionally biased region" description="Basic and acidic residues" evidence="2">
    <location>
        <begin position="324"/>
        <end position="343"/>
    </location>
</feature>